<accession>A0A0V1DJZ1</accession>
<dbReference type="AlphaFoldDB" id="A0A0V1DJZ1"/>
<comment type="caution">
    <text evidence="1">The sequence shown here is derived from an EMBL/GenBank/DDBJ whole genome shotgun (WGS) entry which is preliminary data.</text>
</comment>
<sequence>LQPAFPVHSTDECLGIYSAALGVLTCADHFCGIQVGVQLAGCLECLNAFMLAHELMVVALIP</sequence>
<dbReference type="Proteomes" id="UP000054632">
    <property type="component" value="Unassembled WGS sequence"/>
</dbReference>
<evidence type="ECO:0000313" key="2">
    <source>
        <dbReference type="Proteomes" id="UP000054632"/>
    </source>
</evidence>
<feature type="non-terminal residue" evidence="1">
    <location>
        <position position="1"/>
    </location>
</feature>
<name>A0A0V1DJZ1_TRIPS</name>
<organism evidence="1 2">
    <name type="scientific">Trichinella pseudospiralis</name>
    <name type="common">Parasitic roundworm</name>
    <dbReference type="NCBI Taxonomy" id="6337"/>
    <lineage>
        <taxon>Eukaryota</taxon>
        <taxon>Metazoa</taxon>
        <taxon>Ecdysozoa</taxon>
        <taxon>Nematoda</taxon>
        <taxon>Enoplea</taxon>
        <taxon>Dorylaimia</taxon>
        <taxon>Trichinellida</taxon>
        <taxon>Trichinellidae</taxon>
        <taxon>Trichinella</taxon>
    </lineage>
</organism>
<dbReference type="EMBL" id="JYDR01003270">
    <property type="protein sequence ID" value="KRY61686.1"/>
    <property type="molecule type" value="Genomic_DNA"/>
</dbReference>
<feature type="non-terminal residue" evidence="1">
    <location>
        <position position="62"/>
    </location>
</feature>
<protein>
    <submittedName>
        <fullName evidence="1">Uncharacterized protein</fullName>
    </submittedName>
</protein>
<gene>
    <name evidence="1" type="ORF">T4A_856</name>
</gene>
<reference evidence="1 2" key="1">
    <citation type="submission" date="2015-01" db="EMBL/GenBank/DDBJ databases">
        <title>Evolution of Trichinella species and genotypes.</title>
        <authorList>
            <person name="Korhonen P.K."/>
            <person name="Edoardo P."/>
            <person name="Giuseppe L.R."/>
            <person name="Gasser R.B."/>
        </authorList>
    </citation>
    <scope>NUCLEOTIDE SEQUENCE [LARGE SCALE GENOMIC DNA]</scope>
    <source>
        <strain evidence="1">ISS13</strain>
    </source>
</reference>
<evidence type="ECO:0000313" key="1">
    <source>
        <dbReference type="EMBL" id="KRY61686.1"/>
    </source>
</evidence>
<proteinExistence type="predicted"/>